<evidence type="ECO:0000313" key="3">
    <source>
        <dbReference type="EMBL" id="CAA7047080.1"/>
    </source>
</evidence>
<feature type="region of interest" description="Disordered" evidence="1">
    <location>
        <begin position="126"/>
        <end position="148"/>
    </location>
</feature>
<keyword evidence="4" id="KW-1185">Reference proteome</keyword>
<dbReference type="EMBL" id="CACVBM020001362">
    <property type="protein sequence ID" value="CAA7047080.1"/>
    <property type="molecule type" value="Genomic_DNA"/>
</dbReference>
<dbReference type="PROSITE" id="PS50053">
    <property type="entry name" value="UBIQUITIN_2"/>
    <property type="match status" value="1"/>
</dbReference>
<gene>
    <name evidence="3" type="ORF">MERR_LOCUS34315</name>
</gene>
<proteinExistence type="predicted"/>
<name>A0A6D2KC76_9BRAS</name>
<reference evidence="3" key="1">
    <citation type="submission" date="2020-01" db="EMBL/GenBank/DDBJ databases">
        <authorList>
            <person name="Mishra B."/>
        </authorList>
    </citation>
    <scope>NUCLEOTIDE SEQUENCE [LARGE SCALE GENOMIC DNA]</scope>
</reference>
<evidence type="ECO:0000256" key="1">
    <source>
        <dbReference type="SAM" id="MobiDB-lite"/>
    </source>
</evidence>
<feature type="compositionally biased region" description="Polar residues" evidence="1">
    <location>
        <begin position="127"/>
        <end position="146"/>
    </location>
</feature>
<comment type="caution">
    <text evidence="3">The sequence shown here is derived from an EMBL/GenBank/DDBJ whole genome shotgun (WGS) entry which is preliminary data.</text>
</comment>
<dbReference type="OrthoDB" id="1092599at2759"/>
<accession>A0A6D2KC76</accession>
<dbReference type="GO" id="GO:0005829">
    <property type="term" value="C:cytosol"/>
    <property type="evidence" value="ECO:0007669"/>
    <property type="project" value="TreeGrafter"/>
</dbReference>
<feature type="domain" description="Ubiquitin-like" evidence="2">
    <location>
        <begin position="270"/>
        <end position="355"/>
    </location>
</feature>
<protein>
    <recommendedName>
        <fullName evidence="2">Ubiquitin-like domain-containing protein</fullName>
    </recommendedName>
</protein>
<dbReference type="AlphaFoldDB" id="A0A6D2KC76"/>
<dbReference type="Proteomes" id="UP000467841">
    <property type="component" value="Unassembled WGS sequence"/>
</dbReference>
<dbReference type="InterPro" id="IPR000626">
    <property type="entry name" value="Ubiquitin-like_dom"/>
</dbReference>
<evidence type="ECO:0000259" key="2">
    <source>
        <dbReference type="PROSITE" id="PS50053"/>
    </source>
</evidence>
<dbReference type="GO" id="GO:0070628">
    <property type="term" value="F:proteasome binding"/>
    <property type="evidence" value="ECO:0007669"/>
    <property type="project" value="TreeGrafter"/>
</dbReference>
<dbReference type="GO" id="GO:0043130">
    <property type="term" value="F:ubiquitin binding"/>
    <property type="evidence" value="ECO:0007669"/>
    <property type="project" value="TreeGrafter"/>
</dbReference>
<dbReference type="PANTHER" id="PTHR10621:SF38">
    <property type="entry name" value="UBIQUITIN DOMAIN-CONTAINING PROTEIN 7SL RNA1-RELATED"/>
    <property type="match status" value="1"/>
</dbReference>
<dbReference type="Gene3D" id="3.10.20.90">
    <property type="entry name" value="Phosphatidylinositol 3-kinase Catalytic Subunit, Chain A, domain 1"/>
    <property type="match status" value="1"/>
</dbReference>
<dbReference type="GO" id="GO:0043161">
    <property type="term" value="P:proteasome-mediated ubiquitin-dependent protein catabolic process"/>
    <property type="evidence" value="ECO:0007669"/>
    <property type="project" value="TreeGrafter"/>
</dbReference>
<dbReference type="GO" id="GO:0005654">
    <property type="term" value="C:nucleoplasm"/>
    <property type="evidence" value="ECO:0007669"/>
    <property type="project" value="TreeGrafter"/>
</dbReference>
<dbReference type="InterPro" id="IPR029071">
    <property type="entry name" value="Ubiquitin-like_domsf"/>
</dbReference>
<evidence type="ECO:0000313" key="4">
    <source>
        <dbReference type="Proteomes" id="UP000467841"/>
    </source>
</evidence>
<sequence>MVVIVANKSGSTFSIDADTKETVSGVKRKIEMSQGIPIVKKSRLHLFVPHNDQVLHQTEQSPVPSKSSTEISNIEDSTLIARSDNDGDQVLNQTVEPPLTSDEMDEILSWPLLTAEDCRNVQETWRRSSNNQDLLQRETSPPSNLNGEFAYGDDRPLSAEEIRILQEDVNVQDLLQGEPSPPSNLVRDHFMYGDDRPLLAQEIRILQGNVNVQDSSRSKTYYQDLLLWESSPPSNSTEERINTRDETVNVGSSNPPVKMIRRAPKYPRKMRVMILPCSHESKAVEKFPVYVNAFENVEELRKDLEELQERSELNLPEKGYFFILKQRVLEEDQSFWGNNVVPGDTIEIFSGSKDGRVRQPGH</sequence>
<organism evidence="3 4">
    <name type="scientific">Microthlaspi erraticum</name>
    <dbReference type="NCBI Taxonomy" id="1685480"/>
    <lineage>
        <taxon>Eukaryota</taxon>
        <taxon>Viridiplantae</taxon>
        <taxon>Streptophyta</taxon>
        <taxon>Embryophyta</taxon>
        <taxon>Tracheophyta</taxon>
        <taxon>Spermatophyta</taxon>
        <taxon>Magnoliopsida</taxon>
        <taxon>eudicotyledons</taxon>
        <taxon>Gunneridae</taxon>
        <taxon>Pentapetalae</taxon>
        <taxon>rosids</taxon>
        <taxon>malvids</taxon>
        <taxon>Brassicales</taxon>
        <taxon>Brassicaceae</taxon>
        <taxon>Coluteocarpeae</taxon>
        <taxon>Microthlaspi</taxon>
    </lineage>
</organism>
<dbReference type="GO" id="GO:0031593">
    <property type="term" value="F:polyubiquitin modification-dependent protein binding"/>
    <property type="evidence" value="ECO:0007669"/>
    <property type="project" value="TreeGrafter"/>
</dbReference>
<dbReference type="CDD" id="cd17039">
    <property type="entry name" value="Ubl_ubiquitin_like"/>
    <property type="match status" value="1"/>
</dbReference>
<dbReference type="PANTHER" id="PTHR10621">
    <property type="entry name" value="UV EXCISION REPAIR PROTEIN RAD23"/>
    <property type="match status" value="1"/>
</dbReference>
<dbReference type="SUPFAM" id="SSF54236">
    <property type="entry name" value="Ubiquitin-like"/>
    <property type="match status" value="1"/>
</dbReference>